<dbReference type="AlphaFoldDB" id="A0AA41X2R3"/>
<reference evidence="2" key="1">
    <citation type="submission" date="2022-07" db="EMBL/GenBank/DDBJ databases">
        <authorList>
            <person name="Li W.-J."/>
            <person name="Deng Q.-Q."/>
        </authorList>
    </citation>
    <scope>NUCLEOTIDE SEQUENCE</scope>
    <source>
        <strain evidence="2">SYSU M60031</strain>
    </source>
</reference>
<dbReference type="InterPro" id="IPR045629">
    <property type="entry name" value="DUF6232"/>
</dbReference>
<feature type="transmembrane region" description="Helical" evidence="1">
    <location>
        <begin position="47"/>
        <end position="66"/>
    </location>
</feature>
<proteinExistence type="predicted"/>
<protein>
    <submittedName>
        <fullName evidence="2">DUF6232 family protein</fullName>
    </submittedName>
</protein>
<dbReference type="RefSeq" id="WP_254757783.1">
    <property type="nucleotide sequence ID" value="NZ_JANCLT010000002.1"/>
</dbReference>
<keyword evidence="1" id="KW-0812">Transmembrane</keyword>
<dbReference type="Pfam" id="PF19744">
    <property type="entry name" value="DUF6232"/>
    <property type="match status" value="1"/>
</dbReference>
<gene>
    <name evidence="2" type="ORF">NK662_04890</name>
</gene>
<feature type="transmembrane region" description="Helical" evidence="1">
    <location>
        <begin position="72"/>
        <end position="89"/>
    </location>
</feature>
<dbReference type="Proteomes" id="UP001156102">
    <property type="component" value="Unassembled WGS sequence"/>
</dbReference>
<comment type="caution">
    <text evidence="2">The sequence shown here is derived from an EMBL/GenBank/DDBJ whole genome shotgun (WGS) entry which is preliminary data.</text>
</comment>
<evidence type="ECO:0000313" key="3">
    <source>
        <dbReference type="Proteomes" id="UP001156102"/>
    </source>
</evidence>
<organism evidence="2 3">
    <name type="scientific">Ectobacillus ponti</name>
    <dbReference type="NCBI Taxonomy" id="2961894"/>
    <lineage>
        <taxon>Bacteria</taxon>
        <taxon>Bacillati</taxon>
        <taxon>Bacillota</taxon>
        <taxon>Bacilli</taxon>
        <taxon>Bacillales</taxon>
        <taxon>Bacillaceae</taxon>
        <taxon>Ectobacillus</taxon>
    </lineage>
</organism>
<evidence type="ECO:0000313" key="2">
    <source>
        <dbReference type="EMBL" id="MCP8967874.1"/>
    </source>
</evidence>
<dbReference type="EMBL" id="JANCLT010000002">
    <property type="protein sequence ID" value="MCP8967874.1"/>
    <property type="molecule type" value="Genomic_DNA"/>
</dbReference>
<accession>A0AA41X2R3</accession>
<keyword evidence="3" id="KW-1185">Reference proteome</keyword>
<name>A0AA41X2R3_9BACI</name>
<keyword evidence="1" id="KW-1133">Transmembrane helix</keyword>
<sequence length="144" mass="15934">MPREETLYQRDGVTIRWGLLEAGGKIYSANYFTSVEKKVHKPDPQKGMIASVFGLLGLGVFAYLLLAGTWPRLMYIPGVAAVCCFLYAIRLNLSQLTTYKVIVKTTNEGDIVIPATGEQDMGLIYQALGRAIAAWDVYDTNHSL</sequence>
<keyword evidence="1" id="KW-0472">Membrane</keyword>
<evidence type="ECO:0000256" key="1">
    <source>
        <dbReference type="SAM" id="Phobius"/>
    </source>
</evidence>